<comment type="subcellular location">
    <subcellularLocation>
        <location evidence="1">Membrane</location>
        <topology evidence="1">Multi-pass membrane protein</topology>
    </subcellularLocation>
</comment>
<evidence type="ECO:0000256" key="2">
    <source>
        <dbReference type="ARBA" id="ARBA00008130"/>
    </source>
</evidence>
<evidence type="ECO:0000256" key="6">
    <source>
        <dbReference type="SAM" id="MobiDB-lite"/>
    </source>
</evidence>
<dbReference type="Proteomes" id="UP000199161">
    <property type="component" value="Unassembled WGS sequence"/>
</dbReference>
<evidence type="ECO:0000256" key="4">
    <source>
        <dbReference type="ARBA" id="ARBA00022989"/>
    </source>
</evidence>
<dbReference type="AlphaFoldDB" id="A0A1I1IG91"/>
<dbReference type="SMART" id="SM01021">
    <property type="entry name" value="Bac_rhodopsin"/>
    <property type="match status" value="1"/>
</dbReference>
<organism evidence="8 9">
    <name type="scientific">Natronobacterium haloterrestre</name>
    <name type="common">Halobiforma haloterrestris</name>
    <dbReference type="NCBI Taxonomy" id="148448"/>
    <lineage>
        <taxon>Archaea</taxon>
        <taxon>Methanobacteriati</taxon>
        <taxon>Methanobacteriota</taxon>
        <taxon>Stenosarchaea group</taxon>
        <taxon>Halobacteria</taxon>
        <taxon>Halobacteriales</taxon>
        <taxon>Natrialbaceae</taxon>
        <taxon>Natronobacterium</taxon>
    </lineage>
</organism>
<feature type="transmembrane region" description="Helical" evidence="7">
    <location>
        <begin position="127"/>
        <end position="145"/>
    </location>
</feature>
<keyword evidence="9" id="KW-1185">Reference proteome</keyword>
<feature type="transmembrane region" description="Helical" evidence="7">
    <location>
        <begin position="76"/>
        <end position="94"/>
    </location>
</feature>
<dbReference type="SUPFAM" id="SSF81321">
    <property type="entry name" value="Family A G protein-coupled receptor-like"/>
    <property type="match status" value="1"/>
</dbReference>
<sequence length="248" mass="25867">MDAVIPESTVYVLSGSALGALALLFAVWTARLPSAVRRYGLAVVVGTASMAVAYFLMSAGVLTVQTTGREQSAARFLGYTGTWTAFAYLLAAVAGAGRRTAAILLAAILWVQWATLVSWVVGGTAELLVSVSMLAALALVVYLLFVPFTRRAGETTGERFLLFSKLKYLTVLGWAGLVTVAIVSEQNLALVDMFVGQVAATYIDVVLLAGLGGIVLRHVGALEATAAGTDAPRDVSSGDLDHDANPAD</sequence>
<proteinExistence type="inferred from homology"/>
<dbReference type="EMBL" id="FOKW01000007">
    <property type="protein sequence ID" value="SFC35307.1"/>
    <property type="molecule type" value="Genomic_DNA"/>
</dbReference>
<protein>
    <submittedName>
        <fullName evidence="8">Bacteriorhodopsin</fullName>
    </submittedName>
</protein>
<dbReference type="Gene3D" id="1.20.1070.10">
    <property type="entry name" value="Rhodopsin 7-helix transmembrane proteins"/>
    <property type="match status" value="1"/>
</dbReference>
<feature type="region of interest" description="Disordered" evidence="6">
    <location>
        <begin position="229"/>
        <end position="248"/>
    </location>
</feature>
<feature type="transmembrane region" description="Helical" evidence="7">
    <location>
        <begin position="39"/>
        <end position="64"/>
    </location>
</feature>
<feature type="compositionally biased region" description="Basic and acidic residues" evidence="6">
    <location>
        <begin position="239"/>
        <end position="248"/>
    </location>
</feature>
<accession>A0A1I1IG91</accession>
<evidence type="ECO:0000256" key="7">
    <source>
        <dbReference type="SAM" id="Phobius"/>
    </source>
</evidence>
<dbReference type="InterPro" id="IPR001425">
    <property type="entry name" value="Arc/bac/fun_rhodopsins"/>
</dbReference>
<name>A0A1I1IG91_NATHA</name>
<feature type="transmembrane region" description="Helical" evidence="7">
    <location>
        <begin position="12"/>
        <end position="32"/>
    </location>
</feature>
<reference evidence="9" key="1">
    <citation type="submission" date="2016-10" db="EMBL/GenBank/DDBJ databases">
        <authorList>
            <person name="Varghese N."/>
            <person name="Submissions S."/>
        </authorList>
    </citation>
    <scope>NUCLEOTIDE SEQUENCE [LARGE SCALE GENOMIC DNA]</scope>
    <source>
        <strain evidence="9">DSM 13078</strain>
    </source>
</reference>
<evidence type="ECO:0000313" key="9">
    <source>
        <dbReference type="Proteomes" id="UP000199161"/>
    </source>
</evidence>
<feature type="transmembrane region" description="Helical" evidence="7">
    <location>
        <begin position="195"/>
        <end position="216"/>
    </location>
</feature>
<evidence type="ECO:0000256" key="3">
    <source>
        <dbReference type="ARBA" id="ARBA00022692"/>
    </source>
</evidence>
<evidence type="ECO:0000256" key="5">
    <source>
        <dbReference type="ARBA" id="ARBA00023136"/>
    </source>
</evidence>
<comment type="similarity">
    <text evidence="2">Belongs to the archaeal/bacterial/fungal opsin family.</text>
</comment>
<feature type="transmembrane region" description="Helical" evidence="7">
    <location>
        <begin position="166"/>
        <end position="183"/>
    </location>
</feature>
<dbReference type="GO" id="GO:0016020">
    <property type="term" value="C:membrane"/>
    <property type="evidence" value="ECO:0007669"/>
    <property type="project" value="UniProtKB-SubCell"/>
</dbReference>
<keyword evidence="3 7" id="KW-0812">Transmembrane</keyword>
<feature type="transmembrane region" description="Helical" evidence="7">
    <location>
        <begin position="101"/>
        <end position="121"/>
    </location>
</feature>
<evidence type="ECO:0000313" key="8">
    <source>
        <dbReference type="EMBL" id="SFC35307.1"/>
    </source>
</evidence>
<keyword evidence="4 7" id="KW-1133">Transmembrane helix</keyword>
<keyword evidence="5 7" id="KW-0472">Membrane</keyword>
<gene>
    <name evidence="8" type="ORF">SAMN05444422_107156</name>
</gene>
<dbReference type="Pfam" id="PF01036">
    <property type="entry name" value="Bac_rhodopsin"/>
    <property type="match status" value="1"/>
</dbReference>
<evidence type="ECO:0000256" key="1">
    <source>
        <dbReference type="ARBA" id="ARBA00004141"/>
    </source>
</evidence>